<evidence type="ECO:0000256" key="2">
    <source>
        <dbReference type="SAM" id="SignalP"/>
    </source>
</evidence>
<sequence>MQTQKEAGKRWSQTLKAFFLFALAFRTAEQATDTAAVKGFCTETWYIEKLKETLQLRAQAAARAALAASEEARMLNLASTRHAISPKGAGYNALSVLATNRATALAKKIPPYLHLIDTALVLLAEKHGALKYMEALQNDNLPKGTADTVTNSAPNLLASENAKTCSVTQQITFKMTKDCANERNDKAKAEAEASNVEGWSHILVRSTSQVTKLAITTVGGTKGNAVDLSGTVNSVTDGPGCGGNGVAAGIGSHTNAIGISAKSISNKYATANIQVQPGDSHSGVQQQADPGSEHKIQLITADDSLRHALLAAVAEPMPSTKKVSTETLATLLSNPTMNKLLEAMAATQGKKSEKQLTDDDKATLLFGTRNADIQAFYIKNLEQDEITISSEPEIKGTTKKLSENNFADAMGYFYGQNMKKKTANTAETKPEAGGEKADAEDKTGENKDGDNKATAAECAATEEKNCDKNKCTCDKEKSVCKV</sequence>
<dbReference type="AlphaFoldDB" id="A0A1J0R691"/>
<feature type="region of interest" description="Disordered" evidence="1">
    <location>
        <begin position="423"/>
        <end position="454"/>
    </location>
</feature>
<protein>
    <submittedName>
        <fullName evidence="3">Variant surface glycoprotein 1125.1101</fullName>
    </submittedName>
</protein>
<name>A0A1J0R691_9TRYP</name>
<dbReference type="VEuPathDB" id="TriTrypDB:Tb427_000625500"/>
<proteinExistence type="predicted"/>
<organism evidence="3">
    <name type="scientific">Trypanosoma brucei</name>
    <dbReference type="NCBI Taxonomy" id="5691"/>
    <lineage>
        <taxon>Eukaryota</taxon>
        <taxon>Discoba</taxon>
        <taxon>Euglenozoa</taxon>
        <taxon>Kinetoplastea</taxon>
        <taxon>Metakinetoplastina</taxon>
        <taxon>Trypanosomatida</taxon>
        <taxon>Trypanosomatidae</taxon>
        <taxon>Trypanosoma</taxon>
    </lineage>
</organism>
<evidence type="ECO:0000313" key="3">
    <source>
        <dbReference type="EMBL" id="APD73365.1"/>
    </source>
</evidence>
<reference evidence="3" key="1">
    <citation type="submission" date="2016-08" db="EMBL/GenBank/DDBJ databases">
        <title>VSG repertoire of Trypanosoma brucei EATRO 1125.</title>
        <authorList>
            <person name="Cross G.A."/>
        </authorList>
    </citation>
    <scope>NUCLEOTIDE SEQUENCE</scope>
    <source>
        <strain evidence="3">EATRO 1125</strain>
    </source>
</reference>
<keyword evidence="2" id="KW-0732">Signal</keyword>
<dbReference type="EMBL" id="KX699409">
    <property type="protein sequence ID" value="APD73365.1"/>
    <property type="molecule type" value="Genomic_DNA"/>
</dbReference>
<evidence type="ECO:0000256" key="1">
    <source>
        <dbReference type="SAM" id="MobiDB-lite"/>
    </source>
</evidence>
<feature type="signal peptide" evidence="2">
    <location>
        <begin position="1"/>
        <end position="30"/>
    </location>
</feature>
<feature type="chain" id="PRO_5012723758" evidence="2">
    <location>
        <begin position="31"/>
        <end position="482"/>
    </location>
</feature>
<feature type="compositionally biased region" description="Basic and acidic residues" evidence="1">
    <location>
        <begin position="428"/>
        <end position="451"/>
    </location>
</feature>
<accession>A0A1J0R691</accession>